<dbReference type="Proteomes" id="UP001189624">
    <property type="component" value="Chromosome 4"/>
</dbReference>
<evidence type="ECO:0000313" key="2">
    <source>
        <dbReference type="EMBL" id="CAJ1952674.1"/>
    </source>
</evidence>
<name>A0AA86SWT7_9FABA</name>
<keyword evidence="3" id="KW-1185">Reference proteome</keyword>
<evidence type="ECO:0000256" key="1">
    <source>
        <dbReference type="SAM" id="MobiDB-lite"/>
    </source>
</evidence>
<accession>A0AA86SWT7</accession>
<reference evidence="2" key="1">
    <citation type="submission" date="2023-10" db="EMBL/GenBank/DDBJ databases">
        <authorList>
            <person name="Domelevo Entfellner J.-B."/>
        </authorList>
    </citation>
    <scope>NUCLEOTIDE SEQUENCE</scope>
</reference>
<protein>
    <submittedName>
        <fullName evidence="2">Uncharacterized protein</fullName>
    </submittedName>
</protein>
<dbReference type="Gramene" id="rna-AYBTSS11_LOCUS15422">
    <property type="protein sequence ID" value="CAJ1952674.1"/>
    <property type="gene ID" value="gene-AYBTSS11_LOCUS15422"/>
</dbReference>
<dbReference type="AlphaFoldDB" id="A0AA86SWT7"/>
<gene>
    <name evidence="2" type="ORF">AYBTSS11_LOCUS15422</name>
</gene>
<sequence length="75" mass="8550">MQISRKYVGIENAGVLREWIESDGRREKNTKMASPGLEPETFSVTKLNHQPCMSPIHPTNHSKPTEFISRVKGRD</sequence>
<organism evidence="2 3">
    <name type="scientific">Sphenostylis stenocarpa</name>
    <dbReference type="NCBI Taxonomy" id="92480"/>
    <lineage>
        <taxon>Eukaryota</taxon>
        <taxon>Viridiplantae</taxon>
        <taxon>Streptophyta</taxon>
        <taxon>Embryophyta</taxon>
        <taxon>Tracheophyta</taxon>
        <taxon>Spermatophyta</taxon>
        <taxon>Magnoliopsida</taxon>
        <taxon>eudicotyledons</taxon>
        <taxon>Gunneridae</taxon>
        <taxon>Pentapetalae</taxon>
        <taxon>rosids</taxon>
        <taxon>fabids</taxon>
        <taxon>Fabales</taxon>
        <taxon>Fabaceae</taxon>
        <taxon>Papilionoideae</taxon>
        <taxon>50 kb inversion clade</taxon>
        <taxon>NPAAA clade</taxon>
        <taxon>indigoferoid/millettioid clade</taxon>
        <taxon>Phaseoleae</taxon>
        <taxon>Sphenostylis</taxon>
    </lineage>
</organism>
<feature type="region of interest" description="Disordered" evidence="1">
    <location>
        <begin position="52"/>
        <end position="75"/>
    </location>
</feature>
<evidence type="ECO:0000313" key="3">
    <source>
        <dbReference type="Proteomes" id="UP001189624"/>
    </source>
</evidence>
<proteinExistence type="predicted"/>
<dbReference type="EMBL" id="OY731401">
    <property type="protein sequence ID" value="CAJ1952674.1"/>
    <property type="molecule type" value="Genomic_DNA"/>
</dbReference>